<dbReference type="CDD" id="cd02801">
    <property type="entry name" value="DUS_like_FMN"/>
    <property type="match status" value="1"/>
</dbReference>
<keyword evidence="5" id="KW-0521">NADP</keyword>
<gene>
    <name evidence="16" type="ORF">CTEN210_04562</name>
</gene>
<evidence type="ECO:0000256" key="8">
    <source>
        <dbReference type="ARBA" id="ARBA00038313"/>
    </source>
</evidence>
<feature type="compositionally biased region" description="Basic residues" evidence="14">
    <location>
        <begin position="11"/>
        <end position="27"/>
    </location>
</feature>
<keyword evidence="7" id="KW-0520">NAD</keyword>
<dbReference type="Pfam" id="PF01207">
    <property type="entry name" value="Dus"/>
    <property type="match status" value="1"/>
</dbReference>
<comment type="caution">
    <text evidence="16">The sequence shown here is derived from an EMBL/GenBank/DDBJ whole genome shotgun (WGS) entry which is preliminary data.</text>
</comment>
<comment type="catalytic activity">
    <reaction evidence="12">
        <text>5,6-dihydrouridine(16) in tRNA + NAD(+) = uridine(16) in tRNA + NADH + H(+)</text>
        <dbReference type="Rhea" id="RHEA:53380"/>
        <dbReference type="Rhea" id="RHEA-COMP:13543"/>
        <dbReference type="Rhea" id="RHEA-COMP:13544"/>
        <dbReference type="ChEBI" id="CHEBI:15378"/>
        <dbReference type="ChEBI" id="CHEBI:57540"/>
        <dbReference type="ChEBI" id="CHEBI:57945"/>
        <dbReference type="ChEBI" id="CHEBI:65315"/>
        <dbReference type="ChEBI" id="CHEBI:74443"/>
        <dbReference type="EC" id="1.3.1.88"/>
    </reaction>
    <physiologicalReaction direction="right-to-left" evidence="12">
        <dbReference type="Rhea" id="RHEA:53382"/>
    </physiologicalReaction>
</comment>
<dbReference type="InterPro" id="IPR018517">
    <property type="entry name" value="tRNA_hU_synthase_CS"/>
</dbReference>
<evidence type="ECO:0000256" key="9">
    <source>
        <dbReference type="ARBA" id="ARBA00038890"/>
    </source>
</evidence>
<comment type="similarity">
    <text evidence="8">Belongs to the Dus family. Dus1 subfamily.</text>
</comment>
<evidence type="ECO:0000313" key="16">
    <source>
        <dbReference type="EMBL" id="GFH48086.1"/>
    </source>
</evidence>
<dbReference type="EMBL" id="BLLK01000027">
    <property type="protein sequence ID" value="GFH48086.1"/>
    <property type="molecule type" value="Genomic_DNA"/>
</dbReference>
<evidence type="ECO:0000256" key="5">
    <source>
        <dbReference type="ARBA" id="ARBA00022857"/>
    </source>
</evidence>
<comment type="cofactor">
    <cofactor evidence="1">
        <name>FMN</name>
        <dbReference type="ChEBI" id="CHEBI:58210"/>
    </cofactor>
</comment>
<evidence type="ECO:0000259" key="15">
    <source>
        <dbReference type="Pfam" id="PF01207"/>
    </source>
</evidence>
<evidence type="ECO:0000256" key="10">
    <source>
        <dbReference type="ARBA" id="ARBA00047287"/>
    </source>
</evidence>
<dbReference type="InterPro" id="IPR013785">
    <property type="entry name" value="Aldolase_TIM"/>
</dbReference>
<evidence type="ECO:0000256" key="14">
    <source>
        <dbReference type="SAM" id="MobiDB-lite"/>
    </source>
</evidence>
<dbReference type="GO" id="GO:0050660">
    <property type="term" value="F:flavin adenine dinucleotide binding"/>
    <property type="evidence" value="ECO:0007669"/>
    <property type="project" value="InterPro"/>
</dbReference>
<dbReference type="PANTHER" id="PTHR11082">
    <property type="entry name" value="TRNA-DIHYDROURIDINE SYNTHASE"/>
    <property type="match status" value="1"/>
</dbReference>
<dbReference type="Proteomes" id="UP001054902">
    <property type="component" value="Unassembled WGS sequence"/>
</dbReference>
<dbReference type="InterPro" id="IPR035587">
    <property type="entry name" value="DUS-like_FMN-bd"/>
</dbReference>
<evidence type="ECO:0000256" key="6">
    <source>
        <dbReference type="ARBA" id="ARBA00023002"/>
    </source>
</evidence>
<evidence type="ECO:0000256" key="4">
    <source>
        <dbReference type="ARBA" id="ARBA00022694"/>
    </source>
</evidence>
<keyword evidence="17" id="KW-1185">Reference proteome</keyword>
<dbReference type="AlphaFoldDB" id="A0AAD3CLE2"/>
<feature type="domain" description="DUS-like FMN-binding" evidence="15">
    <location>
        <begin position="78"/>
        <end position="383"/>
    </location>
</feature>
<organism evidence="16 17">
    <name type="scientific">Chaetoceros tenuissimus</name>
    <dbReference type="NCBI Taxonomy" id="426638"/>
    <lineage>
        <taxon>Eukaryota</taxon>
        <taxon>Sar</taxon>
        <taxon>Stramenopiles</taxon>
        <taxon>Ochrophyta</taxon>
        <taxon>Bacillariophyta</taxon>
        <taxon>Coscinodiscophyceae</taxon>
        <taxon>Chaetocerotophycidae</taxon>
        <taxon>Chaetocerotales</taxon>
        <taxon>Chaetocerotaceae</taxon>
        <taxon>Chaetoceros</taxon>
    </lineage>
</organism>
<keyword evidence="3" id="KW-0288">FMN</keyword>
<evidence type="ECO:0000256" key="3">
    <source>
        <dbReference type="ARBA" id="ARBA00022643"/>
    </source>
</evidence>
<evidence type="ECO:0000256" key="1">
    <source>
        <dbReference type="ARBA" id="ARBA00001917"/>
    </source>
</evidence>
<evidence type="ECO:0000313" key="17">
    <source>
        <dbReference type="Proteomes" id="UP001054902"/>
    </source>
</evidence>
<dbReference type="Gene3D" id="3.20.20.70">
    <property type="entry name" value="Aldolase class I"/>
    <property type="match status" value="1"/>
</dbReference>
<comment type="catalytic activity">
    <reaction evidence="13">
        <text>5,6-dihydrouridine(17) in tRNA + NADP(+) = uridine(17) in tRNA + NADPH + H(+)</text>
        <dbReference type="Rhea" id="RHEA:53368"/>
        <dbReference type="Rhea" id="RHEA-COMP:13541"/>
        <dbReference type="Rhea" id="RHEA-COMP:13542"/>
        <dbReference type="ChEBI" id="CHEBI:15378"/>
        <dbReference type="ChEBI" id="CHEBI:57783"/>
        <dbReference type="ChEBI" id="CHEBI:58349"/>
        <dbReference type="ChEBI" id="CHEBI:65315"/>
        <dbReference type="ChEBI" id="CHEBI:74443"/>
        <dbReference type="EC" id="1.3.1.88"/>
    </reaction>
    <physiologicalReaction direction="right-to-left" evidence="13">
        <dbReference type="Rhea" id="RHEA:53370"/>
    </physiologicalReaction>
</comment>
<feature type="region of interest" description="Disordered" evidence="14">
    <location>
        <begin position="1"/>
        <end position="47"/>
    </location>
</feature>
<comment type="catalytic activity">
    <reaction evidence="11">
        <text>5,6-dihydrouridine(16) in tRNA + NADP(+) = uridine(16) in tRNA + NADPH + H(+)</text>
        <dbReference type="Rhea" id="RHEA:53376"/>
        <dbReference type="Rhea" id="RHEA-COMP:13543"/>
        <dbReference type="Rhea" id="RHEA-COMP:13544"/>
        <dbReference type="ChEBI" id="CHEBI:15378"/>
        <dbReference type="ChEBI" id="CHEBI:57783"/>
        <dbReference type="ChEBI" id="CHEBI:58349"/>
        <dbReference type="ChEBI" id="CHEBI:65315"/>
        <dbReference type="ChEBI" id="CHEBI:74443"/>
        <dbReference type="EC" id="1.3.1.88"/>
    </reaction>
    <physiologicalReaction direction="right-to-left" evidence="11">
        <dbReference type="Rhea" id="RHEA:53378"/>
    </physiologicalReaction>
</comment>
<evidence type="ECO:0000256" key="2">
    <source>
        <dbReference type="ARBA" id="ARBA00022630"/>
    </source>
</evidence>
<evidence type="ECO:0000256" key="12">
    <source>
        <dbReference type="ARBA" id="ARBA00048934"/>
    </source>
</evidence>
<comment type="catalytic activity">
    <reaction evidence="10">
        <text>5,6-dihydrouridine(17) in tRNA + NAD(+) = uridine(17) in tRNA + NADH + H(+)</text>
        <dbReference type="Rhea" id="RHEA:53372"/>
        <dbReference type="Rhea" id="RHEA-COMP:13541"/>
        <dbReference type="Rhea" id="RHEA-COMP:13542"/>
        <dbReference type="ChEBI" id="CHEBI:15378"/>
        <dbReference type="ChEBI" id="CHEBI:57540"/>
        <dbReference type="ChEBI" id="CHEBI:57945"/>
        <dbReference type="ChEBI" id="CHEBI:65315"/>
        <dbReference type="ChEBI" id="CHEBI:74443"/>
        <dbReference type="EC" id="1.3.1.88"/>
    </reaction>
    <physiologicalReaction direction="right-to-left" evidence="10">
        <dbReference type="Rhea" id="RHEA:53374"/>
    </physiologicalReaction>
</comment>
<keyword evidence="4" id="KW-0819">tRNA processing</keyword>
<dbReference type="GO" id="GO:0017150">
    <property type="term" value="F:tRNA dihydrouridine synthase activity"/>
    <property type="evidence" value="ECO:0007669"/>
    <property type="project" value="InterPro"/>
</dbReference>
<evidence type="ECO:0000256" key="11">
    <source>
        <dbReference type="ARBA" id="ARBA00047652"/>
    </source>
</evidence>
<dbReference type="EC" id="1.3.1.88" evidence="9"/>
<dbReference type="PROSITE" id="PS01136">
    <property type="entry name" value="UPF0034"/>
    <property type="match status" value="1"/>
</dbReference>
<dbReference type="PANTHER" id="PTHR11082:SF5">
    <property type="entry name" value="TRNA-DIHYDROURIDINE(16_17) SYNTHASE [NAD(P)(+)]-LIKE"/>
    <property type="match status" value="1"/>
</dbReference>
<keyword evidence="6" id="KW-0560">Oxidoreductase</keyword>
<name>A0AAD3CLE2_9STRA</name>
<feature type="compositionally biased region" description="Basic and acidic residues" evidence="14">
    <location>
        <begin position="1"/>
        <end position="10"/>
    </location>
</feature>
<keyword evidence="2" id="KW-0285">Flavoprotein</keyword>
<sequence>MEKDIEASRLEKKRLKKEKKKAAKKEKKKESKKEKKAKKSKRKRDESIENFVKKSKISNDTSIITKDKSPFSFPIKYILAPMVGASELPFRLLCRKYGAQTCYTPMMSSTKFASDPKYRQEEFQTIPEDRPLVCHFSANDPTEFTNAAKLVQDKCDAIDLNLGCPQRTAYLGHFGSYLLEKKDRKLICDIVKMASKNLSIPIFCKIRLLDTIEDTIELCKQLKDAGASLIAIHARYRASFERKGPGARDGPALLDQILKVREALGDNSPKIIANGNVVTYDDVLSNMRFTKADGIMSAEGILDDPALFLPRYGEDEEKCIEIKDPSDLKNTEDMRDPLQKKRRKWLKKLREIEAIEAKVEAGEQMTKEQLEKMKSKDAVKDSLAQLLITVDGDKNQSDKESQPKVSLVKLKDLKISASDATNLAQEYLDLAEKYPTKMRTIIFHTRRILKKELTKYQLMEDCIASKSINELREIVTKVSKYILTPSLFTFDREKAMKEKEALERKKREEGKRKAYEARMIRKAKREGKSDLEHYLRIGAQVPSAEEIEMLKKLSKEDQLKRWIENDHSQHCLAFHLDSCKRDRACAFLHADAKGVNTFSESDEVAG</sequence>
<dbReference type="SUPFAM" id="SSF51395">
    <property type="entry name" value="FMN-linked oxidoreductases"/>
    <property type="match status" value="1"/>
</dbReference>
<proteinExistence type="inferred from homology"/>
<accession>A0AAD3CLE2</accession>
<evidence type="ECO:0000256" key="13">
    <source>
        <dbReference type="ARBA" id="ARBA00049467"/>
    </source>
</evidence>
<evidence type="ECO:0000256" key="7">
    <source>
        <dbReference type="ARBA" id="ARBA00023027"/>
    </source>
</evidence>
<protein>
    <recommendedName>
        <fullName evidence="9">tRNA-dihydrouridine(16/17) synthase [NAD(P)(+)]</fullName>
        <ecNumber evidence="9">1.3.1.88</ecNumber>
    </recommendedName>
</protein>
<reference evidence="16 17" key="1">
    <citation type="journal article" date="2021" name="Sci. Rep.">
        <title>The genome of the diatom Chaetoceros tenuissimus carries an ancient integrated fragment of an extant virus.</title>
        <authorList>
            <person name="Hongo Y."/>
            <person name="Kimura K."/>
            <person name="Takaki Y."/>
            <person name="Yoshida Y."/>
            <person name="Baba S."/>
            <person name="Kobayashi G."/>
            <person name="Nagasaki K."/>
            <person name="Hano T."/>
            <person name="Tomaru Y."/>
        </authorList>
    </citation>
    <scope>NUCLEOTIDE SEQUENCE [LARGE SCALE GENOMIC DNA]</scope>
    <source>
        <strain evidence="16 17">NIES-3715</strain>
    </source>
</reference>